<dbReference type="Gene3D" id="3.40.50.150">
    <property type="entry name" value="Vaccinia Virus protein VP39"/>
    <property type="match status" value="1"/>
</dbReference>
<dbReference type="EMBL" id="FNQM01000006">
    <property type="protein sequence ID" value="SEA55212.1"/>
    <property type="molecule type" value="Genomic_DNA"/>
</dbReference>
<dbReference type="GO" id="GO:0032259">
    <property type="term" value="P:methylation"/>
    <property type="evidence" value="ECO:0007669"/>
    <property type="project" value="UniProtKB-KW"/>
</dbReference>
<dbReference type="GO" id="GO:0061542">
    <property type="term" value="F:3-demethylubiquinol 3-O-methyltransferase activity"/>
    <property type="evidence" value="ECO:0007669"/>
    <property type="project" value="UniProtKB-UniRule"/>
</dbReference>
<dbReference type="EC" id="2.1.1.64" evidence="5"/>
<dbReference type="InterPro" id="IPR010233">
    <property type="entry name" value="UbiG_MeTrfase"/>
</dbReference>
<name>A0A1H4C540_9RHOB</name>
<gene>
    <name evidence="5" type="primary">ubiG</name>
    <name evidence="7" type="ORF">SAMN05444370_106195</name>
</gene>
<feature type="binding site" evidence="5">
    <location>
        <position position="88"/>
    </location>
    <ligand>
        <name>S-adenosyl-L-methionine</name>
        <dbReference type="ChEBI" id="CHEBI:59789"/>
    </ligand>
</feature>
<evidence type="ECO:0000256" key="2">
    <source>
        <dbReference type="ARBA" id="ARBA00022679"/>
    </source>
</evidence>
<dbReference type="RefSeq" id="WP_093253768.1">
    <property type="nucleotide sequence ID" value="NZ_FNQM01000006.1"/>
</dbReference>
<feature type="binding site" evidence="5">
    <location>
        <position position="36"/>
    </location>
    <ligand>
        <name>S-adenosyl-L-methionine</name>
        <dbReference type="ChEBI" id="CHEBI:59789"/>
    </ligand>
</feature>
<evidence type="ECO:0000256" key="3">
    <source>
        <dbReference type="ARBA" id="ARBA00022688"/>
    </source>
</evidence>
<dbReference type="AlphaFoldDB" id="A0A1H4C540"/>
<dbReference type="GO" id="GO:0010420">
    <property type="term" value="F:polyprenyldihydroxybenzoate methyltransferase activity"/>
    <property type="evidence" value="ECO:0007669"/>
    <property type="project" value="InterPro"/>
</dbReference>
<proteinExistence type="inferred from homology"/>
<dbReference type="HAMAP" id="MF_00472">
    <property type="entry name" value="UbiG"/>
    <property type="match status" value="1"/>
</dbReference>
<organism evidence="7 8">
    <name type="scientific">Rubrimonas cliftonensis</name>
    <dbReference type="NCBI Taxonomy" id="89524"/>
    <lineage>
        <taxon>Bacteria</taxon>
        <taxon>Pseudomonadati</taxon>
        <taxon>Pseudomonadota</taxon>
        <taxon>Alphaproteobacteria</taxon>
        <taxon>Rhodobacterales</taxon>
        <taxon>Paracoccaceae</taxon>
        <taxon>Rubrimonas</taxon>
    </lineage>
</organism>
<evidence type="ECO:0000259" key="6">
    <source>
        <dbReference type="Pfam" id="PF08241"/>
    </source>
</evidence>
<accession>A0A1H4C540</accession>
<reference evidence="7 8" key="1">
    <citation type="submission" date="2016-10" db="EMBL/GenBank/DDBJ databases">
        <authorList>
            <person name="de Groot N.N."/>
        </authorList>
    </citation>
    <scope>NUCLEOTIDE SEQUENCE [LARGE SCALE GENOMIC DNA]</scope>
    <source>
        <strain evidence="7 8">DSM 15345</strain>
    </source>
</reference>
<dbReference type="InterPro" id="IPR029063">
    <property type="entry name" value="SAM-dependent_MTases_sf"/>
</dbReference>
<dbReference type="UniPathway" id="UPA00232"/>
<dbReference type="EC" id="2.1.1.222" evidence="5"/>
<dbReference type="PANTHER" id="PTHR43464:SF19">
    <property type="entry name" value="UBIQUINONE BIOSYNTHESIS O-METHYLTRANSFERASE, MITOCHONDRIAL"/>
    <property type="match status" value="1"/>
</dbReference>
<keyword evidence="3 5" id="KW-0831">Ubiquinone biosynthesis</keyword>
<dbReference type="Pfam" id="PF08241">
    <property type="entry name" value="Methyltransf_11"/>
    <property type="match status" value="1"/>
</dbReference>
<evidence type="ECO:0000256" key="5">
    <source>
        <dbReference type="HAMAP-Rule" id="MF_00472"/>
    </source>
</evidence>
<dbReference type="Proteomes" id="UP000198703">
    <property type="component" value="Unassembled WGS sequence"/>
</dbReference>
<feature type="domain" description="Methyltransferase type 11" evidence="6">
    <location>
        <begin position="64"/>
        <end position="159"/>
    </location>
</feature>
<feature type="binding site" evidence="5">
    <location>
        <position position="67"/>
    </location>
    <ligand>
        <name>S-adenosyl-L-methionine</name>
        <dbReference type="ChEBI" id="CHEBI:59789"/>
    </ligand>
</feature>
<comment type="similarity">
    <text evidence="5">Belongs to the methyltransferase superfamily. UbiG/COQ3 family.</text>
</comment>
<sequence>MATVDAAEVAKFEAMAARWWDPEGDAAPLHRLNPCRLDYIAEQIAAQFGRDRRGRSPLAGLSLVDVGCGGGLMAEPMARLGATVTGLDAASGAVAAAQAHAAASRLEIDYRAETAEALAASGAAFDVTLALEIVEHVAEREAFFAALSALTKPGGLVILSTLNRTAASFAKAVVGAEYVLRWLPRGTHDWRRFVTPDELAAAALAAGLTPVDRMGMVFSPLSGRWRLSPEDLSVNYLLTCEKPG</sequence>
<evidence type="ECO:0000313" key="7">
    <source>
        <dbReference type="EMBL" id="SEA55212.1"/>
    </source>
</evidence>
<dbReference type="NCBIfam" id="TIGR01983">
    <property type="entry name" value="UbiG"/>
    <property type="match status" value="1"/>
</dbReference>
<comment type="function">
    <text evidence="5">O-methyltransferase that catalyzes the 2 O-methylation steps in the ubiquinone biosynthetic pathway.</text>
</comment>
<dbReference type="STRING" id="89524.SAMN05444370_106195"/>
<keyword evidence="7" id="KW-0830">Ubiquinone</keyword>
<keyword evidence="8" id="KW-1185">Reference proteome</keyword>
<keyword evidence="1 5" id="KW-0489">Methyltransferase</keyword>
<protein>
    <recommendedName>
        <fullName evidence="5">Ubiquinone biosynthesis O-methyltransferase</fullName>
    </recommendedName>
    <alternativeName>
        <fullName evidence="5">2-polyprenyl-6-hydroxyphenol methylase</fullName>
        <ecNumber evidence="5">2.1.1.222</ecNumber>
    </alternativeName>
    <alternativeName>
        <fullName evidence="5">3-demethylubiquinone 3-O-methyltransferase</fullName>
        <ecNumber evidence="5">2.1.1.64</ecNumber>
    </alternativeName>
</protein>
<feature type="binding site" evidence="5">
    <location>
        <position position="131"/>
    </location>
    <ligand>
        <name>S-adenosyl-L-methionine</name>
        <dbReference type="ChEBI" id="CHEBI:59789"/>
    </ligand>
</feature>
<dbReference type="PANTHER" id="PTHR43464">
    <property type="entry name" value="METHYLTRANSFERASE"/>
    <property type="match status" value="1"/>
</dbReference>
<evidence type="ECO:0000313" key="8">
    <source>
        <dbReference type="Proteomes" id="UP000198703"/>
    </source>
</evidence>
<dbReference type="SUPFAM" id="SSF53335">
    <property type="entry name" value="S-adenosyl-L-methionine-dependent methyltransferases"/>
    <property type="match status" value="1"/>
</dbReference>
<evidence type="ECO:0000256" key="4">
    <source>
        <dbReference type="ARBA" id="ARBA00022691"/>
    </source>
</evidence>
<dbReference type="InterPro" id="IPR013216">
    <property type="entry name" value="Methyltransf_11"/>
</dbReference>
<comment type="catalytic activity">
    <reaction evidence="5">
        <text>a 3-(all-trans-polyprenyl)benzene-1,2-diol + S-adenosyl-L-methionine = a 2-methoxy-6-(all-trans-polyprenyl)phenol + S-adenosyl-L-homocysteine + H(+)</text>
        <dbReference type="Rhea" id="RHEA:31411"/>
        <dbReference type="Rhea" id="RHEA-COMP:9550"/>
        <dbReference type="Rhea" id="RHEA-COMP:9551"/>
        <dbReference type="ChEBI" id="CHEBI:15378"/>
        <dbReference type="ChEBI" id="CHEBI:57856"/>
        <dbReference type="ChEBI" id="CHEBI:59789"/>
        <dbReference type="ChEBI" id="CHEBI:62729"/>
        <dbReference type="ChEBI" id="CHEBI:62731"/>
        <dbReference type="EC" id="2.1.1.222"/>
    </reaction>
</comment>
<keyword evidence="4 5" id="KW-0949">S-adenosyl-L-methionine</keyword>
<dbReference type="GO" id="GO:0102208">
    <property type="term" value="F:2-polyprenyl-6-hydroxyphenol methylase activity"/>
    <property type="evidence" value="ECO:0007669"/>
    <property type="project" value="UniProtKB-EC"/>
</dbReference>
<keyword evidence="2 5" id="KW-0808">Transferase</keyword>
<comment type="pathway">
    <text evidence="5">Cofactor biosynthesis; ubiquinone biosynthesis.</text>
</comment>
<comment type="catalytic activity">
    <reaction evidence="5">
        <text>a 3-demethylubiquinol + S-adenosyl-L-methionine = a ubiquinol + S-adenosyl-L-homocysteine + H(+)</text>
        <dbReference type="Rhea" id="RHEA:44380"/>
        <dbReference type="Rhea" id="RHEA-COMP:9566"/>
        <dbReference type="Rhea" id="RHEA-COMP:10914"/>
        <dbReference type="ChEBI" id="CHEBI:15378"/>
        <dbReference type="ChEBI" id="CHEBI:17976"/>
        <dbReference type="ChEBI" id="CHEBI:57856"/>
        <dbReference type="ChEBI" id="CHEBI:59789"/>
        <dbReference type="ChEBI" id="CHEBI:84422"/>
        <dbReference type="EC" id="2.1.1.64"/>
    </reaction>
</comment>
<evidence type="ECO:0000256" key="1">
    <source>
        <dbReference type="ARBA" id="ARBA00022603"/>
    </source>
</evidence>
<dbReference type="OrthoDB" id="9801538at2"/>